<dbReference type="HOGENOM" id="CLU_119463_0_0_3"/>
<sequence>MSALTDALNYVLDRHTAINPDFASNLLPGLPREKIIEMMKPIVDRAPEELIDLYEWHNGSSFYYCFLPCFEFKPLEHAIEMGINGYHRNNDNWLPIMDCNGDAQLIMMFGENPDTIPIYCRDLECGIYEQCFNSLTTMIQTIAACFDENLYWCDEAQRRIQGRNYDRYCQIHKQYNPNSDLLHKMFFED</sequence>
<name>K9UDL0_CHAP6</name>
<dbReference type="Proteomes" id="UP000010366">
    <property type="component" value="Chromosome"/>
</dbReference>
<dbReference type="KEGG" id="cmp:Cha6605_1039"/>
<dbReference type="EMBL" id="CP003600">
    <property type="protein sequence ID" value="AFY92274.1"/>
    <property type="molecule type" value="Genomic_DNA"/>
</dbReference>
<reference evidence="1 2" key="1">
    <citation type="submission" date="2012-05" db="EMBL/GenBank/DDBJ databases">
        <title>Finished chromosome of genome of Chamaesiphon sp. PCC 6605.</title>
        <authorList>
            <consortium name="US DOE Joint Genome Institute"/>
            <person name="Gugger M."/>
            <person name="Coursin T."/>
            <person name="Rippka R."/>
            <person name="Tandeau De Marsac N."/>
            <person name="Huntemann M."/>
            <person name="Wei C.-L."/>
            <person name="Han J."/>
            <person name="Detter J.C."/>
            <person name="Han C."/>
            <person name="Tapia R."/>
            <person name="Chen A."/>
            <person name="Kyrpides N."/>
            <person name="Mavromatis K."/>
            <person name="Markowitz V."/>
            <person name="Szeto E."/>
            <person name="Ivanova N."/>
            <person name="Pagani I."/>
            <person name="Pati A."/>
            <person name="Goodwin L."/>
            <person name="Nordberg H.P."/>
            <person name="Cantor M.N."/>
            <person name="Hua S.X."/>
            <person name="Woyke T."/>
            <person name="Kerfeld C.A."/>
        </authorList>
    </citation>
    <scope>NUCLEOTIDE SEQUENCE [LARGE SCALE GENOMIC DNA]</scope>
    <source>
        <strain evidence="2">ATCC 27169 / PCC 6605</strain>
    </source>
</reference>
<accession>K9UDL0</accession>
<dbReference type="InterPro" id="IPR037883">
    <property type="entry name" value="Knr4/Smi1-like_sf"/>
</dbReference>
<evidence type="ECO:0008006" key="3">
    <source>
        <dbReference type="Google" id="ProtNLM"/>
    </source>
</evidence>
<protein>
    <recommendedName>
        <fullName evidence="3">Knr4/Smi1-like domain-containing protein</fullName>
    </recommendedName>
</protein>
<gene>
    <name evidence="1" type="ORF">Cha6605_1039</name>
</gene>
<dbReference type="OrthoDB" id="513405at2"/>
<dbReference type="AlphaFoldDB" id="K9UDL0"/>
<dbReference type="eggNOG" id="COG4282">
    <property type="taxonomic scope" value="Bacteria"/>
</dbReference>
<evidence type="ECO:0000313" key="1">
    <source>
        <dbReference type="EMBL" id="AFY92274.1"/>
    </source>
</evidence>
<evidence type="ECO:0000313" key="2">
    <source>
        <dbReference type="Proteomes" id="UP000010366"/>
    </source>
</evidence>
<proteinExistence type="predicted"/>
<dbReference type="RefSeq" id="WP_015158464.1">
    <property type="nucleotide sequence ID" value="NC_019697.1"/>
</dbReference>
<keyword evidence="2" id="KW-1185">Reference proteome</keyword>
<organism evidence="1 2">
    <name type="scientific">Chamaesiphon minutus (strain ATCC 27169 / PCC 6605)</name>
    <dbReference type="NCBI Taxonomy" id="1173020"/>
    <lineage>
        <taxon>Bacteria</taxon>
        <taxon>Bacillati</taxon>
        <taxon>Cyanobacteriota</taxon>
        <taxon>Cyanophyceae</taxon>
        <taxon>Gomontiellales</taxon>
        <taxon>Chamaesiphonaceae</taxon>
        <taxon>Chamaesiphon</taxon>
    </lineage>
</organism>
<dbReference type="STRING" id="1173020.Cha6605_1039"/>
<dbReference type="SUPFAM" id="SSF160631">
    <property type="entry name" value="SMI1/KNR4-like"/>
    <property type="match status" value="1"/>
</dbReference>